<name>A0ABS1LZF3_9NOCA</name>
<organism evidence="2 3">
    <name type="scientific">Nocardia acididurans</name>
    <dbReference type="NCBI Taxonomy" id="2802282"/>
    <lineage>
        <taxon>Bacteria</taxon>
        <taxon>Bacillati</taxon>
        <taxon>Actinomycetota</taxon>
        <taxon>Actinomycetes</taxon>
        <taxon>Mycobacteriales</taxon>
        <taxon>Nocardiaceae</taxon>
        <taxon>Nocardia</taxon>
    </lineage>
</organism>
<sequence>MVRLPLTPAQVEAGRRLGSTLRAARAGRDLTEVAVAAGISPETLRKIESGRMPTPAFGTVVALSRTLGLPLEELAEAWQPATAQAHRSAS</sequence>
<comment type="caution">
    <text evidence="2">The sequence shown here is derived from an EMBL/GenBank/DDBJ whole genome shotgun (WGS) entry which is preliminary data.</text>
</comment>
<dbReference type="Pfam" id="PF13560">
    <property type="entry name" value="HTH_31"/>
    <property type="match status" value="1"/>
</dbReference>
<dbReference type="CDD" id="cd00093">
    <property type="entry name" value="HTH_XRE"/>
    <property type="match status" value="1"/>
</dbReference>
<dbReference type="Proteomes" id="UP000602198">
    <property type="component" value="Unassembled WGS sequence"/>
</dbReference>
<dbReference type="PROSITE" id="PS50943">
    <property type="entry name" value="HTH_CROC1"/>
    <property type="match status" value="1"/>
</dbReference>
<evidence type="ECO:0000259" key="1">
    <source>
        <dbReference type="PROSITE" id="PS50943"/>
    </source>
</evidence>
<dbReference type="RefSeq" id="WP_201944282.1">
    <property type="nucleotide sequence ID" value="NZ_JAERRJ010000002.1"/>
</dbReference>
<dbReference type="InterPro" id="IPR010982">
    <property type="entry name" value="Lambda_DNA-bd_dom_sf"/>
</dbReference>
<evidence type="ECO:0000313" key="2">
    <source>
        <dbReference type="EMBL" id="MBL1073798.1"/>
    </source>
</evidence>
<dbReference type="EMBL" id="JAERRJ010000002">
    <property type="protein sequence ID" value="MBL1073798.1"/>
    <property type="molecule type" value="Genomic_DNA"/>
</dbReference>
<dbReference type="SMART" id="SM00530">
    <property type="entry name" value="HTH_XRE"/>
    <property type="match status" value="1"/>
</dbReference>
<evidence type="ECO:0000313" key="3">
    <source>
        <dbReference type="Proteomes" id="UP000602198"/>
    </source>
</evidence>
<dbReference type="InterPro" id="IPR001387">
    <property type="entry name" value="Cro/C1-type_HTH"/>
</dbReference>
<reference evidence="2 3" key="1">
    <citation type="submission" date="2021-01" db="EMBL/GenBank/DDBJ databases">
        <title>WGS of actinomycetes isolated from Thailand.</title>
        <authorList>
            <person name="Thawai C."/>
        </authorList>
    </citation>
    <scope>NUCLEOTIDE SEQUENCE [LARGE SCALE GENOMIC DNA]</scope>
    <source>
        <strain evidence="2 3">LPG 2</strain>
    </source>
</reference>
<protein>
    <submittedName>
        <fullName evidence="2">Helix-turn-helix transcriptional regulator</fullName>
    </submittedName>
</protein>
<keyword evidence="3" id="KW-1185">Reference proteome</keyword>
<proteinExistence type="predicted"/>
<feature type="domain" description="HTH cro/C1-type" evidence="1">
    <location>
        <begin position="21"/>
        <end position="74"/>
    </location>
</feature>
<dbReference type="SUPFAM" id="SSF47413">
    <property type="entry name" value="lambda repressor-like DNA-binding domains"/>
    <property type="match status" value="1"/>
</dbReference>
<accession>A0ABS1LZF3</accession>
<dbReference type="Gene3D" id="1.10.260.40">
    <property type="entry name" value="lambda repressor-like DNA-binding domains"/>
    <property type="match status" value="1"/>
</dbReference>
<gene>
    <name evidence="2" type="ORF">JK358_05280</name>
</gene>